<dbReference type="InterPro" id="IPR001138">
    <property type="entry name" value="Zn2Cys6_DnaBD"/>
</dbReference>
<dbReference type="Proteomes" id="UP001140502">
    <property type="component" value="Unassembled WGS sequence"/>
</dbReference>
<evidence type="ECO:0000256" key="8">
    <source>
        <dbReference type="SAM" id="MobiDB-lite"/>
    </source>
</evidence>
<evidence type="ECO:0000313" key="12">
    <source>
        <dbReference type="EMBL" id="KAJ4321806.1"/>
    </source>
</evidence>
<sequence length="927" mass="101622">MSQTKSSRYSTSRQKACQACSAAKSKCDRRPDTCGRCALRGLDCLYAQTPKASNSESQEASLFDGNDTAYSLADVPLEGLHPAARIETPSSTVSIAGNTPGSSSAHTLPLNATETDSAAQLELDFSGLKLVCPINSDDIKNRWLNTYVPFPGQTLKNYSPSVMGFVYRILKSYASVVVRGRGIPPFIHFSQITPAAVTRPLSTCLSLVRVCENSLPGSEGTATDILQREMTNIYEQHGTYDDIDLLAAFQAYLIYSLVLYFHLTPSQGPAPFLRQAIINLQEIACTSCQRGLVCVAEQEGIRPTWEAWVVAEAKRRTLYTMYFLDNVLSAQDGLPTYLGTELRGLPAPSNKVLWQSRRHDWEAAYNIHLAEWAESNFRLDELWPLPERSDESVAKRRDRMDRWLEGVDEFGTMLYAVTSCTHVRTNTTNSTMATSSNAQNSSSSGQSTTEQPYSIFDKRQKALIVLIVSVAATFSGFASNIYFPALPTIAHDLDTSIELINLTVTSYLIFQGIAPSFWGPISDVKGRRVAYCCTFIVFLGACIGLAEAKNYATLLVLRCLQSTGSASTIAIGSGVIGDITTRSERGGLMGIFQAGLLMPVAIGPVIGGLLAGSLGWRSIFWFLAIYSGAFLVILVLLLPETLRGIVGNGSQTPSNPLTKFPLDVYQRTTKAQWDQGPQEPTTRKRIDITGPIRILVSKHAAPIIFFLAIYYAVWQMSITAMSTLFETKYGLGETQVGLTFIANGVGSIIGTLITGKILDIDYRRVKAQHDSSVTDPETNQSEFPLEKARLRLVPLFSLLQCLSIILFGWTIHYPHRVHIAVPIISTFITGWTAVSTQSVVMTYLVDVFHDRSAAASASLNLARCLFAAGGTSFVMPMINGIGVGPAFTVCVAVQVIGLLSLAVQFRYGRRWRRDAEQLEAERVKNSR</sequence>
<feature type="transmembrane region" description="Helical" evidence="9">
    <location>
        <begin position="588"/>
        <end position="612"/>
    </location>
</feature>
<dbReference type="EMBL" id="JAPEUR010000090">
    <property type="protein sequence ID" value="KAJ4321806.1"/>
    <property type="molecule type" value="Genomic_DNA"/>
</dbReference>
<dbReference type="InterPro" id="IPR020846">
    <property type="entry name" value="MFS_dom"/>
</dbReference>
<accession>A0A9W9BQW1</accession>
<keyword evidence="3 9" id="KW-0812">Transmembrane</keyword>
<name>A0A9W9BQW1_9HYPO</name>
<dbReference type="Pfam" id="PF07690">
    <property type="entry name" value="MFS_1"/>
    <property type="match status" value="1"/>
</dbReference>
<dbReference type="GO" id="GO:0005886">
    <property type="term" value="C:plasma membrane"/>
    <property type="evidence" value="ECO:0007669"/>
    <property type="project" value="UniProtKB-ARBA"/>
</dbReference>
<evidence type="ECO:0000259" key="11">
    <source>
        <dbReference type="PROSITE" id="PS50850"/>
    </source>
</evidence>
<feature type="transmembrane region" description="Helical" evidence="9">
    <location>
        <begin position="792"/>
        <end position="813"/>
    </location>
</feature>
<feature type="transmembrane region" description="Helical" evidence="9">
    <location>
        <begin position="495"/>
        <end position="517"/>
    </location>
</feature>
<dbReference type="GO" id="GO:0000981">
    <property type="term" value="F:DNA-binding transcription factor activity, RNA polymerase II-specific"/>
    <property type="evidence" value="ECO:0007669"/>
    <property type="project" value="InterPro"/>
</dbReference>
<feature type="transmembrane region" description="Helical" evidence="9">
    <location>
        <begin position="529"/>
        <end position="546"/>
    </location>
</feature>
<comment type="subcellular location">
    <subcellularLocation>
        <location evidence="1">Membrane</location>
        <topology evidence="1">Multi-pass membrane protein</topology>
    </subcellularLocation>
</comment>
<dbReference type="GO" id="GO:0008270">
    <property type="term" value="F:zinc ion binding"/>
    <property type="evidence" value="ECO:0007669"/>
    <property type="project" value="InterPro"/>
</dbReference>
<keyword evidence="13" id="KW-1185">Reference proteome</keyword>
<dbReference type="FunFam" id="1.20.1250.20:FF:000172">
    <property type="entry name" value="MFS multidrug resistance transporter"/>
    <property type="match status" value="1"/>
</dbReference>
<keyword evidence="5 9" id="KW-0472">Membrane</keyword>
<evidence type="ECO:0000259" key="10">
    <source>
        <dbReference type="PROSITE" id="PS50048"/>
    </source>
</evidence>
<evidence type="ECO:0000256" key="3">
    <source>
        <dbReference type="ARBA" id="ARBA00022692"/>
    </source>
</evidence>
<comment type="caution">
    <text evidence="12">The sequence shown here is derived from an EMBL/GenBank/DDBJ whole genome shotgun (WGS) entry which is preliminary data.</text>
</comment>
<dbReference type="PROSITE" id="PS00463">
    <property type="entry name" value="ZN2_CY6_FUNGAL_1"/>
    <property type="match status" value="1"/>
</dbReference>
<feature type="transmembrane region" description="Helical" evidence="9">
    <location>
        <begin position="857"/>
        <end position="878"/>
    </location>
</feature>
<proteinExistence type="predicted"/>
<evidence type="ECO:0000256" key="2">
    <source>
        <dbReference type="ARBA" id="ARBA00022448"/>
    </source>
</evidence>
<evidence type="ECO:0000256" key="6">
    <source>
        <dbReference type="ARBA" id="ARBA00023180"/>
    </source>
</evidence>
<evidence type="ECO:0008006" key="14">
    <source>
        <dbReference type="Google" id="ProtNLM"/>
    </source>
</evidence>
<dbReference type="PANTHER" id="PTHR23502">
    <property type="entry name" value="MAJOR FACILITATOR SUPERFAMILY"/>
    <property type="match status" value="1"/>
</dbReference>
<dbReference type="SUPFAM" id="SSF103473">
    <property type="entry name" value="MFS general substrate transporter"/>
    <property type="match status" value="1"/>
</dbReference>
<dbReference type="CDD" id="cd17323">
    <property type="entry name" value="MFS_Tpo1_MDR_like"/>
    <property type="match status" value="1"/>
</dbReference>
<dbReference type="PROSITE" id="PS50850">
    <property type="entry name" value="MFS"/>
    <property type="match status" value="1"/>
</dbReference>
<dbReference type="InterPro" id="IPR036259">
    <property type="entry name" value="MFS_trans_sf"/>
</dbReference>
<feature type="transmembrane region" description="Helical" evidence="9">
    <location>
        <begin position="703"/>
        <end position="725"/>
    </location>
</feature>
<evidence type="ECO:0000256" key="5">
    <source>
        <dbReference type="ARBA" id="ARBA00023136"/>
    </source>
</evidence>
<dbReference type="InterPro" id="IPR036864">
    <property type="entry name" value="Zn2-C6_fun-type_DNA-bd_sf"/>
</dbReference>
<keyword evidence="2" id="KW-0813">Transport</keyword>
<organism evidence="12 13">
    <name type="scientific">Fusarium piperis</name>
    <dbReference type="NCBI Taxonomy" id="1435070"/>
    <lineage>
        <taxon>Eukaryota</taxon>
        <taxon>Fungi</taxon>
        <taxon>Dikarya</taxon>
        <taxon>Ascomycota</taxon>
        <taxon>Pezizomycotina</taxon>
        <taxon>Sordariomycetes</taxon>
        <taxon>Hypocreomycetidae</taxon>
        <taxon>Hypocreales</taxon>
        <taxon>Nectriaceae</taxon>
        <taxon>Fusarium</taxon>
        <taxon>Fusarium solani species complex</taxon>
    </lineage>
</organism>
<reference evidence="12" key="1">
    <citation type="submission" date="2022-10" db="EMBL/GenBank/DDBJ databases">
        <title>Tapping the CABI collections for fungal endophytes: first genome assemblies for Collariella, Neodidymelliopsis, Ascochyta clinopodiicola, Didymella pomorum, Didymosphaeria variabile, Neocosmospora piperis and Neocucurbitaria cava.</title>
        <authorList>
            <person name="Hill R."/>
        </authorList>
    </citation>
    <scope>NUCLEOTIDE SEQUENCE</scope>
    <source>
        <strain evidence="12">IMI 366586</strain>
    </source>
</reference>
<feature type="transmembrane region" description="Helical" evidence="9">
    <location>
        <begin position="552"/>
        <end position="576"/>
    </location>
</feature>
<evidence type="ECO:0000256" key="7">
    <source>
        <dbReference type="ARBA" id="ARBA00023242"/>
    </source>
</evidence>
<dbReference type="FunFam" id="1.20.1720.10:FF:000009">
    <property type="entry name" value="MFS multidrug transporter"/>
    <property type="match status" value="1"/>
</dbReference>
<feature type="region of interest" description="Disordered" evidence="8">
    <location>
        <begin position="428"/>
        <end position="450"/>
    </location>
</feature>
<feature type="transmembrane region" description="Helical" evidence="9">
    <location>
        <begin position="618"/>
        <end position="638"/>
    </location>
</feature>
<evidence type="ECO:0000256" key="1">
    <source>
        <dbReference type="ARBA" id="ARBA00004141"/>
    </source>
</evidence>
<dbReference type="SUPFAM" id="SSF57701">
    <property type="entry name" value="Zn2/Cys6 DNA-binding domain"/>
    <property type="match status" value="1"/>
</dbReference>
<dbReference type="SMART" id="SM00066">
    <property type="entry name" value="GAL4"/>
    <property type="match status" value="1"/>
</dbReference>
<feature type="compositionally biased region" description="Low complexity" evidence="8">
    <location>
        <begin position="428"/>
        <end position="449"/>
    </location>
</feature>
<evidence type="ECO:0000313" key="13">
    <source>
        <dbReference type="Proteomes" id="UP001140502"/>
    </source>
</evidence>
<feature type="transmembrane region" description="Helical" evidence="9">
    <location>
        <begin position="462"/>
        <end position="483"/>
    </location>
</feature>
<gene>
    <name evidence="12" type="ORF">N0V84_005101</name>
</gene>
<dbReference type="InterPro" id="IPR011701">
    <property type="entry name" value="MFS"/>
</dbReference>
<dbReference type="OrthoDB" id="440553at2759"/>
<dbReference type="AlphaFoldDB" id="A0A9W9BQW1"/>
<dbReference type="GO" id="GO:0140115">
    <property type="term" value="P:export across plasma membrane"/>
    <property type="evidence" value="ECO:0007669"/>
    <property type="project" value="UniProtKB-ARBA"/>
</dbReference>
<feature type="transmembrane region" description="Helical" evidence="9">
    <location>
        <begin position="737"/>
        <end position="758"/>
    </location>
</feature>
<keyword evidence="4 9" id="KW-1133">Transmembrane helix</keyword>
<dbReference type="GO" id="GO:0015137">
    <property type="term" value="F:citrate transmembrane transporter activity"/>
    <property type="evidence" value="ECO:0007669"/>
    <property type="project" value="UniProtKB-ARBA"/>
</dbReference>
<dbReference type="Gene3D" id="1.20.1250.20">
    <property type="entry name" value="MFS general substrate transporter like domains"/>
    <property type="match status" value="1"/>
</dbReference>
<feature type="transmembrane region" description="Helical" evidence="9">
    <location>
        <begin position="884"/>
        <end position="903"/>
    </location>
</feature>
<dbReference type="Gene3D" id="4.10.240.10">
    <property type="entry name" value="Zn(2)-C6 fungal-type DNA-binding domain"/>
    <property type="match status" value="1"/>
</dbReference>
<keyword evidence="6" id="KW-0325">Glycoprotein</keyword>
<feature type="transmembrane region" description="Helical" evidence="9">
    <location>
        <begin position="819"/>
        <end position="845"/>
    </location>
</feature>
<dbReference type="PANTHER" id="PTHR23502:SF151">
    <property type="entry name" value="MAJOR FACILITATOR SUPERFAMILY (MFS) PROFILE DOMAIN-CONTAINING PROTEIN"/>
    <property type="match status" value="1"/>
</dbReference>
<dbReference type="PROSITE" id="PS50048">
    <property type="entry name" value="ZN2_CY6_FUNGAL_2"/>
    <property type="match status" value="1"/>
</dbReference>
<evidence type="ECO:0000256" key="4">
    <source>
        <dbReference type="ARBA" id="ARBA00022989"/>
    </source>
</evidence>
<feature type="domain" description="Zn(2)-C6 fungal-type" evidence="10">
    <location>
        <begin position="16"/>
        <end position="46"/>
    </location>
</feature>
<protein>
    <recommendedName>
        <fullName evidence="14">Major facilitator superfamily (MFS) profile domain-containing protein</fullName>
    </recommendedName>
</protein>
<dbReference type="CDD" id="cd00067">
    <property type="entry name" value="GAL4"/>
    <property type="match status" value="1"/>
</dbReference>
<dbReference type="Pfam" id="PF00172">
    <property type="entry name" value="Zn_clus"/>
    <property type="match status" value="1"/>
</dbReference>
<keyword evidence="7" id="KW-0539">Nucleus</keyword>
<evidence type="ECO:0000256" key="9">
    <source>
        <dbReference type="SAM" id="Phobius"/>
    </source>
</evidence>
<feature type="domain" description="Major facilitator superfamily (MFS) profile" evidence="11">
    <location>
        <begin position="464"/>
        <end position="909"/>
    </location>
</feature>